<dbReference type="CDD" id="cd00590">
    <property type="entry name" value="RRM_SF"/>
    <property type="match status" value="3"/>
</dbReference>
<comment type="subcellular location">
    <subcellularLocation>
        <location evidence="1">Nucleus</location>
    </subcellularLocation>
</comment>
<evidence type="ECO:0000256" key="4">
    <source>
        <dbReference type="SAM" id="MobiDB-lite"/>
    </source>
</evidence>
<dbReference type="PANTHER" id="PTHR13952:SF21">
    <property type="entry name" value="POLYNUCLEOTIDE ADENYLYLTRANSFERASE DOMAIN_RNA RECOGNITION MOTIF PROTEIN-RELATED"/>
    <property type="match status" value="1"/>
</dbReference>
<dbReference type="PROSITE" id="PS50102">
    <property type="entry name" value="RRM"/>
    <property type="match status" value="3"/>
</dbReference>
<evidence type="ECO:0000313" key="7">
    <source>
        <dbReference type="Proteomes" id="UP000008694"/>
    </source>
</evidence>
<evidence type="ECO:0000256" key="1">
    <source>
        <dbReference type="ARBA" id="ARBA00004123"/>
    </source>
</evidence>
<accession>D7MJ23</accession>
<dbReference type="SMART" id="SM00360">
    <property type="entry name" value="RRM"/>
    <property type="match status" value="2"/>
</dbReference>
<evidence type="ECO:0000313" key="6">
    <source>
        <dbReference type="EMBL" id="EFH44887.1"/>
    </source>
</evidence>
<dbReference type="eggNOG" id="KOG0123">
    <property type="taxonomic scope" value="Eukaryota"/>
</dbReference>
<dbReference type="EMBL" id="GL348719">
    <property type="protein sequence ID" value="EFH44887.1"/>
    <property type="molecule type" value="Genomic_DNA"/>
</dbReference>
<keyword evidence="2" id="KW-0539">Nucleus</keyword>
<name>D7MJ23_ARALL</name>
<feature type="region of interest" description="Disordered" evidence="4">
    <location>
        <begin position="1"/>
        <end position="47"/>
    </location>
</feature>
<organism evidence="7">
    <name type="scientific">Arabidopsis lyrata subsp. lyrata</name>
    <name type="common">Lyre-leaved rock-cress</name>
    <dbReference type="NCBI Taxonomy" id="81972"/>
    <lineage>
        <taxon>Eukaryota</taxon>
        <taxon>Viridiplantae</taxon>
        <taxon>Streptophyta</taxon>
        <taxon>Embryophyta</taxon>
        <taxon>Tracheophyta</taxon>
        <taxon>Spermatophyta</taxon>
        <taxon>Magnoliopsida</taxon>
        <taxon>eudicotyledons</taxon>
        <taxon>Gunneridae</taxon>
        <taxon>Pentapetalae</taxon>
        <taxon>rosids</taxon>
        <taxon>malvids</taxon>
        <taxon>Brassicales</taxon>
        <taxon>Brassicaceae</taxon>
        <taxon>Camelineae</taxon>
        <taxon>Arabidopsis</taxon>
    </lineage>
</organism>
<dbReference type="SUPFAM" id="SSF54928">
    <property type="entry name" value="RNA-binding domain, RBD"/>
    <property type="match status" value="2"/>
</dbReference>
<protein>
    <submittedName>
        <fullName evidence="6">Predicted protein</fullName>
    </submittedName>
</protein>
<dbReference type="AlphaFoldDB" id="D7MJ23"/>
<evidence type="ECO:0000259" key="5">
    <source>
        <dbReference type="PROSITE" id="PS50102"/>
    </source>
</evidence>
<proteinExistence type="predicted"/>
<dbReference type="Proteomes" id="UP000008694">
    <property type="component" value="Unassembled WGS sequence"/>
</dbReference>
<keyword evidence="7" id="KW-1185">Reference proteome</keyword>
<dbReference type="HOGENOM" id="CLU_039561_0_0_1"/>
<dbReference type="InterPro" id="IPR051183">
    <property type="entry name" value="U1_U11-U12_snRNP_70-35kDa"/>
</dbReference>
<feature type="domain" description="RRM" evidence="5">
    <location>
        <begin position="300"/>
        <end position="377"/>
    </location>
</feature>
<dbReference type="STRING" id="81972.D7MJ23"/>
<evidence type="ECO:0000256" key="3">
    <source>
        <dbReference type="PROSITE-ProRule" id="PRU00176"/>
    </source>
</evidence>
<reference evidence="7" key="1">
    <citation type="journal article" date="2011" name="Nat. Genet.">
        <title>The Arabidopsis lyrata genome sequence and the basis of rapid genome size change.</title>
        <authorList>
            <person name="Hu T.T."/>
            <person name="Pattyn P."/>
            <person name="Bakker E.G."/>
            <person name="Cao J."/>
            <person name="Cheng J.-F."/>
            <person name="Clark R.M."/>
            <person name="Fahlgren N."/>
            <person name="Fawcett J.A."/>
            <person name="Grimwood J."/>
            <person name="Gundlach H."/>
            <person name="Haberer G."/>
            <person name="Hollister J.D."/>
            <person name="Ossowski S."/>
            <person name="Ottilar R.P."/>
            <person name="Salamov A.A."/>
            <person name="Schneeberger K."/>
            <person name="Spannagl M."/>
            <person name="Wang X."/>
            <person name="Yang L."/>
            <person name="Nasrallah M.E."/>
            <person name="Bergelson J."/>
            <person name="Carrington J.C."/>
            <person name="Gaut B.S."/>
            <person name="Schmutz J."/>
            <person name="Mayer K.F.X."/>
            <person name="Van de Peer Y."/>
            <person name="Grigoriev I.V."/>
            <person name="Nordborg M."/>
            <person name="Weigel D."/>
            <person name="Guo Y.-L."/>
        </authorList>
    </citation>
    <scope>NUCLEOTIDE SEQUENCE [LARGE SCALE GENOMIC DNA]</scope>
    <source>
        <strain evidence="7">cv. MN47</strain>
    </source>
</reference>
<dbReference type="GO" id="GO:0000398">
    <property type="term" value="P:mRNA splicing, via spliceosome"/>
    <property type="evidence" value="ECO:0007669"/>
    <property type="project" value="TreeGrafter"/>
</dbReference>
<gene>
    <name evidence="6" type="ORF">ARALYDRAFT_659515</name>
</gene>
<dbReference type="Gramene" id="Al_scaffold_0007_3570">
    <property type="protein sequence ID" value="Al_scaffold_0007_3570"/>
    <property type="gene ID" value="Al_scaffold_0007_3570"/>
</dbReference>
<dbReference type="InterPro" id="IPR012677">
    <property type="entry name" value="Nucleotide-bd_a/b_plait_sf"/>
</dbReference>
<dbReference type="InterPro" id="IPR000504">
    <property type="entry name" value="RRM_dom"/>
</dbReference>
<feature type="domain" description="RRM" evidence="5">
    <location>
        <begin position="123"/>
        <end position="200"/>
    </location>
</feature>
<dbReference type="Pfam" id="PF00076">
    <property type="entry name" value="RRM_1"/>
    <property type="match status" value="3"/>
</dbReference>
<keyword evidence="3" id="KW-0694">RNA-binding</keyword>
<dbReference type="PANTHER" id="PTHR13952">
    <property type="entry name" value="U1 SMALL NUCLEAR RIBONUCLEOPROTEIN 70 KD"/>
    <property type="match status" value="1"/>
</dbReference>
<feature type="compositionally biased region" description="Basic and acidic residues" evidence="4">
    <location>
        <begin position="22"/>
        <end position="38"/>
    </location>
</feature>
<dbReference type="InterPro" id="IPR035979">
    <property type="entry name" value="RBD_domain_sf"/>
</dbReference>
<dbReference type="GO" id="GO:0071011">
    <property type="term" value="C:precatalytic spliceosome"/>
    <property type="evidence" value="ECO:0007669"/>
    <property type="project" value="TreeGrafter"/>
</dbReference>
<feature type="domain" description="RRM" evidence="5">
    <location>
        <begin position="209"/>
        <end position="257"/>
    </location>
</feature>
<sequence length="427" mass="48478">MASSSKEVNLFGKRNPDDDDLETKPVLKKHKEEKEKTTEGLADSLQHKSDQANLISLKEEETVEGLDDTPDFVEALEKKNGEYLLHRKIILNVAKIASSLPLPKYEDCLRRGEDETPPDFAEEVLFVANLSPQTKILDIFDFCKDVGEVVSARLIANHEGKHVGCAFVEFLSANEANKVLEKKNGEYLHNHKIFLMKGHGETPDFAEHVRLIVNHNGKHVGWGFVEFASNDEAEKALEKKNGEYLQDGKIFLEAAKIAPFPPPKYEDYLRQESLQIDEDGAVEGLAETPYFVEVREARKKTLFVANLPPQTNIPKIMYFFKDVGEVVRVRLIVDHRGKHVGCGYFEFASANEAEKALEQKNGKSLRYHHIFLDVAEIAPYPLQPKYNLVEKLWYEDNLLREPNLKQQKEKSDGFCGKKTTFSSGDDC</sequence>
<dbReference type="GO" id="GO:0005685">
    <property type="term" value="C:U1 snRNP"/>
    <property type="evidence" value="ECO:0007669"/>
    <property type="project" value="TreeGrafter"/>
</dbReference>
<dbReference type="GO" id="GO:0071004">
    <property type="term" value="C:U2-type prespliceosome"/>
    <property type="evidence" value="ECO:0007669"/>
    <property type="project" value="TreeGrafter"/>
</dbReference>
<dbReference type="FunFam" id="3.30.70.330:FF:001204">
    <property type="match status" value="1"/>
</dbReference>
<evidence type="ECO:0000256" key="2">
    <source>
        <dbReference type="ARBA" id="ARBA00023242"/>
    </source>
</evidence>
<dbReference type="GO" id="GO:0030619">
    <property type="term" value="F:U1 snRNA binding"/>
    <property type="evidence" value="ECO:0007669"/>
    <property type="project" value="TreeGrafter"/>
</dbReference>
<dbReference type="GO" id="GO:0003729">
    <property type="term" value="F:mRNA binding"/>
    <property type="evidence" value="ECO:0007669"/>
    <property type="project" value="TreeGrafter"/>
</dbReference>
<dbReference type="Gene3D" id="3.30.70.330">
    <property type="match status" value="3"/>
</dbReference>